<evidence type="ECO:0000256" key="1">
    <source>
        <dbReference type="ARBA" id="ARBA00006432"/>
    </source>
</evidence>
<dbReference type="Pfam" id="PF00501">
    <property type="entry name" value="AMP-binding"/>
    <property type="match status" value="1"/>
</dbReference>
<feature type="domain" description="AMP-binding enzyme C-terminal" evidence="4">
    <location>
        <begin position="437"/>
        <end position="514"/>
    </location>
</feature>
<comment type="similarity">
    <text evidence="1">Belongs to the ATP-dependent AMP-binding enzyme family.</text>
</comment>
<dbReference type="InterPro" id="IPR045851">
    <property type="entry name" value="AMP-bd_C_sf"/>
</dbReference>
<dbReference type="Gene3D" id="3.40.50.12780">
    <property type="entry name" value="N-terminal domain of ligase-like"/>
    <property type="match status" value="1"/>
</dbReference>
<dbReference type="InterPro" id="IPR025110">
    <property type="entry name" value="AMP-bd_C"/>
</dbReference>
<name>A0ABV9ZCQ9_9PSEU</name>
<dbReference type="InterPro" id="IPR042099">
    <property type="entry name" value="ANL_N_sf"/>
</dbReference>
<sequence length="530" mass="55995">MTVPAPAADTLGGLVAELAARWPGRPAVVHQGVELTFAALDAEVDAWARALLALGVRHGESVAVLIGNRPEWLVATVAAARIGALVTPVNTWYREDELTYALEHSRAVVLITAAGQLKQDFTALVSAVRPGLPSLRTVVGIDASRPADALSRADFLTLGETVTDEDLAAARARVGGGDDLFLLYTSGSTARPKGVLLGHHATIANDFAIGERMGLDPTDRAWVAIPLFYGFAAVNAVVAVWSHGGALVLQESFDADAALDLIASQRATVYYGLGNMTRALLAANAAHPRDISSLRKGLTGYSYEDKRLVVEDLGVTGCCSIYGLTESHGLAAMTDHRDPVEVRLTSDGRALPGWELRVVDPVTEEPVAVGETGHLLIRGFLTRGYLGDPGLTASVLTADGFFRTGDLVRVDEGGALHFHSRLKEVIKTGGINVSPLEVEHVLESHPAVSLALAFGVPDAERGEAVVAVVALADGASVTEEELRAHVKGRAAGFKVPRRTVFRSAESLPRLASGKVARRALRDEVLAVTDP</sequence>
<feature type="domain" description="AMP-dependent synthetase/ligase" evidence="3">
    <location>
        <begin position="17"/>
        <end position="386"/>
    </location>
</feature>
<evidence type="ECO:0000259" key="3">
    <source>
        <dbReference type="Pfam" id="PF00501"/>
    </source>
</evidence>
<dbReference type="Proteomes" id="UP001596175">
    <property type="component" value="Unassembled WGS sequence"/>
</dbReference>
<dbReference type="Pfam" id="PF13193">
    <property type="entry name" value="AMP-binding_C"/>
    <property type="match status" value="1"/>
</dbReference>
<protein>
    <submittedName>
        <fullName evidence="5">Class I adenylate-forming enzyme family protein</fullName>
    </submittedName>
</protein>
<dbReference type="PANTHER" id="PTHR43201:SF5">
    <property type="entry name" value="MEDIUM-CHAIN ACYL-COA LIGASE ACSF2, MITOCHONDRIAL"/>
    <property type="match status" value="1"/>
</dbReference>
<evidence type="ECO:0000259" key="4">
    <source>
        <dbReference type="Pfam" id="PF13193"/>
    </source>
</evidence>
<dbReference type="SUPFAM" id="SSF56801">
    <property type="entry name" value="Acetyl-CoA synthetase-like"/>
    <property type="match status" value="1"/>
</dbReference>
<proteinExistence type="inferred from homology"/>
<accession>A0ABV9ZCQ9</accession>
<dbReference type="InterPro" id="IPR000873">
    <property type="entry name" value="AMP-dep_synth/lig_dom"/>
</dbReference>
<gene>
    <name evidence="5" type="ORF">ACFPK1_14165</name>
</gene>
<keyword evidence="6" id="KW-1185">Reference proteome</keyword>
<dbReference type="PANTHER" id="PTHR43201">
    <property type="entry name" value="ACYL-COA SYNTHETASE"/>
    <property type="match status" value="1"/>
</dbReference>
<evidence type="ECO:0000313" key="5">
    <source>
        <dbReference type="EMBL" id="MFC5139383.1"/>
    </source>
</evidence>
<reference evidence="6" key="1">
    <citation type="journal article" date="2019" name="Int. J. Syst. Evol. Microbiol.">
        <title>The Global Catalogue of Microorganisms (GCM) 10K type strain sequencing project: providing services to taxonomists for standard genome sequencing and annotation.</title>
        <authorList>
            <consortium name="The Broad Institute Genomics Platform"/>
            <consortium name="The Broad Institute Genome Sequencing Center for Infectious Disease"/>
            <person name="Wu L."/>
            <person name="Ma J."/>
        </authorList>
    </citation>
    <scope>NUCLEOTIDE SEQUENCE [LARGE SCALE GENOMIC DNA]</scope>
    <source>
        <strain evidence="6">XZYJ18</strain>
    </source>
</reference>
<evidence type="ECO:0000313" key="6">
    <source>
        <dbReference type="Proteomes" id="UP001596175"/>
    </source>
</evidence>
<comment type="caution">
    <text evidence="5">The sequence shown here is derived from an EMBL/GenBank/DDBJ whole genome shotgun (WGS) entry which is preliminary data.</text>
</comment>
<dbReference type="RefSeq" id="WP_378021577.1">
    <property type="nucleotide sequence ID" value="NZ_JBHSKG010000006.1"/>
</dbReference>
<organism evidence="5 6">
    <name type="scientific">Actinomycetospora rhizophila</name>
    <dbReference type="NCBI Taxonomy" id="1416876"/>
    <lineage>
        <taxon>Bacteria</taxon>
        <taxon>Bacillati</taxon>
        <taxon>Actinomycetota</taxon>
        <taxon>Actinomycetes</taxon>
        <taxon>Pseudonocardiales</taxon>
        <taxon>Pseudonocardiaceae</taxon>
        <taxon>Actinomycetospora</taxon>
    </lineage>
</organism>
<dbReference type="Gene3D" id="3.30.300.30">
    <property type="match status" value="1"/>
</dbReference>
<evidence type="ECO:0000256" key="2">
    <source>
        <dbReference type="ARBA" id="ARBA00022598"/>
    </source>
</evidence>
<dbReference type="EMBL" id="JBHSKG010000006">
    <property type="protein sequence ID" value="MFC5139383.1"/>
    <property type="molecule type" value="Genomic_DNA"/>
</dbReference>
<keyword evidence="2" id="KW-0436">Ligase</keyword>